<dbReference type="NCBIfam" id="NF004349">
    <property type="entry name" value="PRK05729.1"/>
    <property type="match status" value="1"/>
</dbReference>
<dbReference type="InterPro" id="IPR037118">
    <property type="entry name" value="Val-tRNA_synth_C_sf"/>
</dbReference>
<keyword evidence="6 12" id="KW-0067">ATP-binding</keyword>
<comment type="subcellular location">
    <subcellularLocation>
        <location evidence="1 12">Cytoplasm</location>
    </subcellularLocation>
</comment>
<dbReference type="PANTHER" id="PTHR11946:SF93">
    <property type="entry name" value="VALINE--TRNA LIGASE, CHLOROPLASTIC_MITOCHONDRIAL 2"/>
    <property type="match status" value="1"/>
</dbReference>
<dbReference type="GO" id="GO:0002161">
    <property type="term" value="F:aminoacyl-tRNA deacylase activity"/>
    <property type="evidence" value="ECO:0007669"/>
    <property type="project" value="InterPro"/>
</dbReference>
<comment type="similarity">
    <text evidence="11 12">Belongs to the class-I aminoacyl-tRNA synthetase family. ValS type 1 subfamily.</text>
</comment>
<dbReference type="Pfam" id="PF08264">
    <property type="entry name" value="Anticodon_1"/>
    <property type="match status" value="1"/>
</dbReference>
<dbReference type="GO" id="GO:0005829">
    <property type="term" value="C:cytosol"/>
    <property type="evidence" value="ECO:0007669"/>
    <property type="project" value="TreeGrafter"/>
</dbReference>
<dbReference type="Gene3D" id="1.10.730.10">
    <property type="entry name" value="Isoleucyl-tRNA Synthetase, Domain 1"/>
    <property type="match status" value="1"/>
</dbReference>
<dbReference type="InterPro" id="IPR033705">
    <property type="entry name" value="Anticodon_Ia_Val"/>
</dbReference>
<dbReference type="InterPro" id="IPR009008">
    <property type="entry name" value="Val/Leu/Ile-tRNA-synth_edit"/>
</dbReference>
<evidence type="ECO:0000256" key="1">
    <source>
        <dbReference type="ARBA" id="ARBA00004496"/>
    </source>
</evidence>
<dbReference type="HAMAP" id="MF_02004">
    <property type="entry name" value="Val_tRNA_synth_type1"/>
    <property type="match status" value="1"/>
</dbReference>
<keyword evidence="7 12" id="KW-0648">Protein biosynthesis</keyword>
<dbReference type="InterPro" id="IPR013155">
    <property type="entry name" value="M/V/L/I-tRNA-synth_anticd-bd"/>
</dbReference>
<dbReference type="InterPro" id="IPR001412">
    <property type="entry name" value="aa-tRNA-synth_I_CS"/>
</dbReference>
<comment type="domain">
    <text evidence="12">ValRS has two distinct active sites: one for aminoacylation and one for editing. The misactivated threonine is translocated from the active site to the editing site.</text>
</comment>
<sequence length="880" mass="99645">MTDIPSPELPKAYDPSQVEEKWYKFWMEQGYFKPAIDRNKKPFVIIMPPPNVTGELHLGHALTATLEDIMIRWHRMKGDPALWLPGVDHAGIAAQVVVERMLAKEKKTKYDLGREAFTRRMWEWANSCRDTIRKQHMKLGASCDWDREVFTLDEGPSLAVRTTFKNLYDKGLIYRGERIINWCPRCHTAISDLEVDHKDLAGHLWHIKYPLADDPTRFVTVATTRPETMLGDVAVAVHPDDERYRDLVGRTLLLPLVDREIPIVADSVVDMTFGTGAVKTTPAHDPTDFDIAQRHNLPLLNIFNDDATLNKNAGRFAGMDRYAARKVIAEELARMGLLALVQDYSHSVGHCQRCATVTEPLASRQWFVKMEGLAKPAIEAVTSGRIKILPERFIKQYLNWMENIRDWCISRQLWWGHRIPVWYCRSCGEVVVSVDFPEACTGCRSTDIEQDPDVLDTWFSSGLWPHSTLGWPQQTADLEYFYPTAVMETGYDILTFWVSRMITMGLENTGKIPFDTVYLHGLIRDEKGEKMSKVKGNVLNPLALIDKFGTDALRFGITTGNSPGNDIKLSENRLEAGRNFANKLHNAGRFVIAALTKAEGVPPVYPRDLPAEDRWILSRLSRTISQVAAYMEDFQFGEAERTVHDFIWGEFCDWYIELAKIRLQAGTLPSPLPVLLKVLDESLRLLHPFMPFVTEELWQHLRKYLTNPPASIMVAPYPKADEAAVDAAAEAFVEGLIEAVRAIRNVRAEHKVEAGRWIAAEIHAGEQKAPLDCYKAAIETLARVRPFEIIADRFVGESDTARIVLVLKDLEVVLPLSGMIDQEAESRRQATELAETESQVARLSAMLGNPDFLAKAPPQVVAKEKAKLEALEDKLKRLKS</sequence>
<dbReference type="FunFam" id="3.40.50.620:FF:000098">
    <property type="entry name" value="Valine--tRNA ligase"/>
    <property type="match status" value="1"/>
</dbReference>
<name>A0A0W0GI67_9CHLR</name>
<evidence type="ECO:0000256" key="10">
    <source>
        <dbReference type="ARBA" id="ARBA00047552"/>
    </source>
</evidence>
<dbReference type="Gene3D" id="1.10.287.380">
    <property type="entry name" value="Valyl-tRNA synthetase, C-terminal domain"/>
    <property type="match status" value="1"/>
</dbReference>
<comment type="domain">
    <text evidence="12">The C-terminal coiled-coil domain is crucial for aminoacylation activity.</text>
</comment>
<dbReference type="InterPro" id="IPR010978">
    <property type="entry name" value="tRNA-bd_arm"/>
</dbReference>
<dbReference type="FunFam" id="1.10.287.380:FF:000001">
    <property type="entry name" value="Valine--tRNA ligase"/>
    <property type="match status" value="1"/>
</dbReference>
<keyword evidence="4 12" id="KW-0436">Ligase</keyword>
<dbReference type="SUPFAM" id="SSF47323">
    <property type="entry name" value="Anticodon-binding domain of a subclass of class I aminoacyl-tRNA synthetases"/>
    <property type="match status" value="1"/>
</dbReference>
<feature type="domain" description="Aminoacyl-tRNA synthetase class Ia" evidence="13">
    <location>
        <begin position="21"/>
        <end position="569"/>
    </location>
</feature>
<comment type="function">
    <text evidence="12">Catalyzes the attachment of valine to tRNA(Val). As ValRS can inadvertently accommodate and process structurally similar amino acids such as threonine, to avoid such errors, it has a 'posttransfer' editing activity that hydrolyzes mischarged Thr-tRNA(Val) in a tRNA-dependent manner.</text>
</comment>
<dbReference type="PROSITE" id="PS00178">
    <property type="entry name" value="AA_TRNA_LIGASE_I"/>
    <property type="match status" value="1"/>
</dbReference>
<keyword evidence="5 12" id="KW-0547">Nucleotide-binding</keyword>
<protein>
    <recommendedName>
        <fullName evidence="12">Valine--tRNA ligase</fullName>
        <ecNumber evidence="12">6.1.1.9</ecNumber>
    </recommendedName>
    <alternativeName>
        <fullName evidence="12">Valyl-tRNA synthetase</fullName>
        <shortName evidence="12">ValRS</shortName>
    </alternativeName>
</protein>
<dbReference type="STRING" id="1217799.DEALK_11010"/>
<evidence type="ECO:0000256" key="8">
    <source>
        <dbReference type="ARBA" id="ARBA00023054"/>
    </source>
</evidence>
<gene>
    <name evidence="12" type="primary">valS</name>
    <name evidence="16" type="ORF">DEALK_11010</name>
</gene>
<dbReference type="FunFam" id="3.90.740.10:FF:000005">
    <property type="entry name" value="Valine--tRNA ligase, mitochondrial"/>
    <property type="match status" value="1"/>
</dbReference>
<dbReference type="Proteomes" id="UP000053947">
    <property type="component" value="Unassembled WGS sequence"/>
</dbReference>
<dbReference type="OrthoDB" id="9810365at2"/>
<comment type="subunit">
    <text evidence="2 12">Monomer.</text>
</comment>
<dbReference type="EC" id="6.1.1.9" evidence="12"/>
<dbReference type="InterPro" id="IPR002300">
    <property type="entry name" value="aa-tRNA-synth_Ia"/>
</dbReference>
<dbReference type="GO" id="GO:0006438">
    <property type="term" value="P:valyl-tRNA aminoacylation"/>
    <property type="evidence" value="ECO:0007669"/>
    <property type="project" value="UniProtKB-UniRule"/>
</dbReference>
<evidence type="ECO:0000256" key="3">
    <source>
        <dbReference type="ARBA" id="ARBA00022490"/>
    </source>
</evidence>
<evidence type="ECO:0000256" key="4">
    <source>
        <dbReference type="ARBA" id="ARBA00022598"/>
    </source>
</evidence>
<evidence type="ECO:0000259" key="13">
    <source>
        <dbReference type="Pfam" id="PF00133"/>
    </source>
</evidence>
<evidence type="ECO:0000256" key="12">
    <source>
        <dbReference type="HAMAP-Rule" id="MF_02004"/>
    </source>
</evidence>
<organism evidence="16 17">
    <name type="scientific">Dehalogenimonas alkenigignens</name>
    <dbReference type="NCBI Taxonomy" id="1217799"/>
    <lineage>
        <taxon>Bacteria</taxon>
        <taxon>Bacillati</taxon>
        <taxon>Chloroflexota</taxon>
        <taxon>Dehalococcoidia</taxon>
        <taxon>Dehalococcoidales</taxon>
        <taxon>Dehalococcoidaceae</taxon>
        <taxon>Dehalogenimonas</taxon>
    </lineage>
</organism>
<dbReference type="InterPro" id="IPR014729">
    <property type="entry name" value="Rossmann-like_a/b/a_fold"/>
</dbReference>
<dbReference type="PANTHER" id="PTHR11946">
    <property type="entry name" value="VALYL-TRNA SYNTHETASES"/>
    <property type="match status" value="1"/>
</dbReference>
<evidence type="ECO:0000259" key="14">
    <source>
        <dbReference type="Pfam" id="PF08264"/>
    </source>
</evidence>
<evidence type="ECO:0000313" key="16">
    <source>
        <dbReference type="EMBL" id="KTB48256.1"/>
    </source>
</evidence>
<keyword evidence="3 12" id="KW-0963">Cytoplasm</keyword>
<dbReference type="SUPFAM" id="SSF50677">
    <property type="entry name" value="ValRS/IleRS/LeuRS editing domain"/>
    <property type="match status" value="1"/>
</dbReference>
<comment type="caution">
    <text evidence="12">Lacks conserved residue(s) required for the propagation of feature annotation.</text>
</comment>
<dbReference type="Gene3D" id="3.40.50.620">
    <property type="entry name" value="HUPs"/>
    <property type="match status" value="2"/>
</dbReference>
<dbReference type="SUPFAM" id="SSF46589">
    <property type="entry name" value="tRNA-binding arm"/>
    <property type="match status" value="1"/>
</dbReference>
<proteinExistence type="inferred from homology"/>
<dbReference type="Pfam" id="PF10458">
    <property type="entry name" value="Val_tRNA-synt_C"/>
    <property type="match status" value="1"/>
</dbReference>
<comment type="caution">
    <text evidence="16">The sequence shown here is derived from an EMBL/GenBank/DDBJ whole genome shotgun (WGS) entry which is preliminary data.</text>
</comment>
<keyword evidence="9 12" id="KW-0030">Aminoacyl-tRNA synthetase</keyword>
<dbReference type="SUPFAM" id="SSF52374">
    <property type="entry name" value="Nucleotidylyl transferase"/>
    <property type="match status" value="1"/>
</dbReference>
<dbReference type="GO" id="GO:0004832">
    <property type="term" value="F:valine-tRNA ligase activity"/>
    <property type="evidence" value="ECO:0007669"/>
    <property type="project" value="UniProtKB-UniRule"/>
</dbReference>
<evidence type="ECO:0000256" key="2">
    <source>
        <dbReference type="ARBA" id="ARBA00011245"/>
    </source>
</evidence>
<dbReference type="EMBL" id="LFDV01000002">
    <property type="protein sequence ID" value="KTB48256.1"/>
    <property type="molecule type" value="Genomic_DNA"/>
</dbReference>
<evidence type="ECO:0000256" key="9">
    <source>
        <dbReference type="ARBA" id="ARBA00023146"/>
    </source>
</evidence>
<feature type="short sequence motif" description="'HIGH' region" evidence="12">
    <location>
        <begin position="50"/>
        <end position="60"/>
    </location>
</feature>
<dbReference type="AlphaFoldDB" id="A0A0W0GI67"/>
<comment type="catalytic activity">
    <reaction evidence="10 12">
        <text>tRNA(Val) + L-valine + ATP = L-valyl-tRNA(Val) + AMP + diphosphate</text>
        <dbReference type="Rhea" id="RHEA:10704"/>
        <dbReference type="Rhea" id="RHEA-COMP:9672"/>
        <dbReference type="Rhea" id="RHEA-COMP:9708"/>
        <dbReference type="ChEBI" id="CHEBI:30616"/>
        <dbReference type="ChEBI" id="CHEBI:33019"/>
        <dbReference type="ChEBI" id="CHEBI:57762"/>
        <dbReference type="ChEBI" id="CHEBI:78442"/>
        <dbReference type="ChEBI" id="CHEBI:78537"/>
        <dbReference type="ChEBI" id="CHEBI:456215"/>
        <dbReference type="EC" id="6.1.1.9"/>
    </reaction>
</comment>
<dbReference type="InterPro" id="IPR002303">
    <property type="entry name" value="Valyl-tRNA_ligase"/>
</dbReference>
<feature type="domain" description="Methionyl/Valyl/Leucyl/Isoleucyl-tRNA synthetase anticodon-binding" evidence="14">
    <location>
        <begin position="613"/>
        <end position="755"/>
    </location>
</feature>
<evidence type="ECO:0000256" key="5">
    <source>
        <dbReference type="ARBA" id="ARBA00022741"/>
    </source>
</evidence>
<feature type="domain" description="Valyl-tRNA synthetase tRNA-binding arm" evidence="15">
    <location>
        <begin position="822"/>
        <end position="879"/>
    </location>
</feature>
<feature type="binding site" evidence="12">
    <location>
        <position position="533"/>
    </location>
    <ligand>
        <name>ATP</name>
        <dbReference type="ChEBI" id="CHEBI:30616"/>
    </ligand>
</feature>
<evidence type="ECO:0000256" key="6">
    <source>
        <dbReference type="ARBA" id="ARBA00022840"/>
    </source>
</evidence>
<dbReference type="CDD" id="cd00817">
    <property type="entry name" value="ValRS_core"/>
    <property type="match status" value="1"/>
</dbReference>
<dbReference type="InterPro" id="IPR009080">
    <property type="entry name" value="tRNAsynth_Ia_anticodon-bd"/>
</dbReference>
<dbReference type="PRINTS" id="PR00986">
    <property type="entry name" value="TRNASYNTHVAL"/>
</dbReference>
<keyword evidence="17" id="KW-1185">Reference proteome</keyword>
<dbReference type="NCBIfam" id="TIGR00422">
    <property type="entry name" value="valS"/>
    <property type="match status" value="1"/>
</dbReference>
<keyword evidence="8 12" id="KW-0175">Coiled coil</keyword>
<dbReference type="GO" id="GO:0005524">
    <property type="term" value="F:ATP binding"/>
    <property type="evidence" value="ECO:0007669"/>
    <property type="project" value="UniProtKB-UniRule"/>
</dbReference>
<dbReference type="CDD" id="cd07962">
    <property type="entry name" value="Anticodon_Ia_Val"/>
    <property type="match status" value="1"/>
</dbReference>
<evidence type="ECO:0000256" key="7">
    <source>
        <dbReference type="ARBA" id="ARBA00022917"/>
    </source>
</evidence>
<dbReference type="InterPro" id="IPR019499">
    <property type="entry name" value="Val-tRNA_synth_tRNA-bd"/>
</dbReference>
<evidence type="ECO:0000256" key="11">
    <source>
        <dbReference type="ARBA" id="ARBA00060830"/>
    </source>
</evidence>
<dbReference type="Gene3D" id="3.90.740.10">
    <property type="entry name" value="Valyl/Leucyl/Isoleucyl-tRNA synthetase, editing domain"/>
    <property type="match status" value="1"/>
</dbReference>
<dbReference type="RefSeq" id="WP_058439270.1">
    <property type="nucleotide sequence ID" value="NZ_KQ758903.1"/>
</dbReference>
<accession>A0A0W0GI67</accession>
<evidence type="ECO:0000313" key="17">
    <source>
        <dbReference type="Proteomes" id="UP000053947"/>
    </source>
</evidence>
<reference evidence="16 17" key="1">
    <citation type="submission" date="2015-06" db="EMBL/GenBank/DDBJ databases">
        <title>Genome sequence of the organohalide-respiring Dehalogenimonas alkenigignens type strain (IP3-3T).</title>
        <authorList>
            <person name="Key T.A."/>
            <person name="Richmond D.P."/>
            <person name="Bowman K.S."/>
            <person name="Cho Y.-J."/>
            <person name="Chun J."/>
            <person name="da Costa M.S."/>
            <person name="Rainey F.A."/>
            <person name="Moe W.M."/>
        </authorList>
    </citation>
    <scope>NUCLEOTIDE SEQUENCE [LARGE SCALE GENOMIC DNA]</scope>
    <source>
        <strain evidence="16 17">IP3-3</strain>
    </source>
</reference>
<evidence type="ECO:0000259" key="15">
    <source>
        <dbReference type="Pfam" id="PF10458"/>
    </source>
</evidence>
<dbReference type="FunFam" id="3.40.50.620:FF:000032">
    <property type="entry name" value="Valine--tRNA ligase"/>
    <property type="match status" value="1"/>
</dbReference>
<dbReference type="Pfam" id="PF00133">
    <property type="entry name" value="tRNA-synt_1"/>
    <property type="match status" value="1"/>
</dbReference>
<dbReference type="PATRIC" id="fig|1217799.6.peg.1133"/>